<evidence type="ECO:0000313" key="3">
    <source>
        <dbReference type="Proteomes" id="UP000010931"/>
    </source>
</evidence>
<evidence type="ECO:0000256" key="1">
    <source>
        <dbReference type="SAM" id="MobiDB-lite"/>
    </source>
</evidence>
<feature type="non-terminal residue" evidence="2">
    <location>
        <position position="1"/>
    </location>
</feature>
<protein>
    <submittedName>
        <fullName evidence="2">Uncharacterized protein</fullName>
    </submittedName>
</protein>
<sequence>RGQLRLLRRHVHPDVRASARETVTAREAPPSVPGTIQW</sequence>
<reference evidence="2 3" key="1">
    <citation type="journal article" date="2011" name="Plasmid">
        <title>Streptomyces turgidiscabies Car8 contains a modular pathogenicity island that shares virulence genes with other actinobacterial plant pathogens.</title>
        <authorList>
            <person name="Huguet-Tapia J.C."/>
            <person name="Badger J.H."/>
            <person name="Loria R."/>
            <person name="Pettis G.S."/>
        </authorList>
    </citation>
    <scope>NUCLEOTIDE SEQUENCE [LARGE SCALE GENOMIC DNA]</scope>
    <source>
        <strain evidence="2 3">Car8</strain>
    </source>
</reference>
<evidence type="ECO:0000313" key="2">
    <source>
        <dbReference type="EMBL" id="ELP62124.1"/>
    </source>
</evidence>
<dbReference type="AlphaFoldDB" id="L7ETD0"/>
<name>L7ETD0_STRT8</name>
<comment type="caution">
    <text evidence="2">The sequence shown here is derived from an EMBL/GenBank/DDBJ whole genome shotgun (WGS) entry which is preliminary data.</text>
</comment>
<feature type="region of interest" description="Disordered" evidence="1">
    <location>
        <begin position="19"/>
        <end position="38"/>
    </location>
</feature>
<organism evidence="2 3">
    <name type="scientific">Streptomyces turgidiscabies (strain Car8)</name>
    <dbReference type="NCBI Taxonomy" id="698760"/>
    <lineage>
        <taxon>Bacteria</taxon>
        <taxon>Bacillati</taxon>
        <taxon>Actinomycetota</taxon>
        <taxon>Actinomycetes</taxon>
        <taxon>Kitasatosporales</taxon>
        <taxon>Streptomycetaceae</taxon>
        <taxon>Streptomyces</taxon>
    </lineage>
</organism>
<gene>
    <name evidence="2" type="ORF">STRTUCAR8_00185</name>
</gene>
<dbReference type="EMBL" id="AEJB01000630">
    <property type="protein sequence ID" value="ELP62124.1"/>
    <property type="molecule type" value="Genomic_DNA"/>
</dbReference>
<accession>L7ETD0</accession>
<keyword evidence="3" id="KW-1185">Reference proteome</keyword>
<dbReference type="Proteomes" id="UP000010931">
    <property type="component" value="Unassembled WGS sequence"/>
</dbReference>
<proteinExistence type="predicted"/>